<evidence type="ECO:0000313" key="2">
    <source>
        <dbReference type="Proteomes" id="UP001459277"/>
    </source>
</evidence>
<proteinExistence type="predicted"/>
<dbReference type="AlphaFoldDB" id="A0AAW2CI60"/>
<keyword evidence="2" id="KW-1185">Reference proteome</keyword>
<name>A0AAW2CI60_9ROSI</name>
<protein>
    <submittedName>
        <fullName evidence="1">Uncharacterized protein</fullName>
    </submittedName>
</protein>
<dbReference type="EMBL" id="JAZDWU010000006">
    <property type="protein sequence ID" value="KAK9997906.1"/>
    <property type="molecule type" value="Genomic_DNA"/>
</dbReference>
<accession>A0AAW2CI60</accession>
<gene>
    <name evidence="1" type="ORF">SO802_017509</name>
</gene>
<reference evidence="1 2" key="1">
    <citation type="submission" date="2024-01" db="EMBL/GenBank/DDBJ databases">
        <title>A telomere-to-telomere, gap-free genome of sweet tea (Lithocarpus litseifolius).</title>
        <authorList>
            <person name="Zhou J."/>
        </authorList>
    </citation>
    <scope>NUCLEOTIDE SEQUENCE [LARGE SCALE GENOMIC DNA]</scope>
    <source>
        <strain evidence="1">Zhou-2022a</strain>
        <tissue evidence="1">Leaf</tissue>
    </source>
</reference>
<evidence type="ECO:0000313" key="1">
    <source>
        <dbReference type="EMBL" id="KAK9997906.1"/>
    </source>
</evidence>
<dbReference type="Proteomes" id="UP001459277">
    <property type="component" value="Unassembled WGS sequence"/>
</dbReference>
<organism evidence="1 2">
    <name type="scientific">Lithocarpus litseifolius</name>
    <dbReference type="NCBI Taxonomy" id="425828"/>
    <lineage>
        <taxon>Eukaryota</taxon>
        <taxon>Viridiplantae</taxon>
        <taxon>Streptophyta</taxon>
        <taxon>Embryophyta</taxon>
        <taxon>Tracheophyta</taxon>
        <taxon>Spermatophyta</taxon>
        <taxon>Magnoliopsida</taxon>
        <taxon>eudicotyledons</taxon>
        <taxon>Gunneridae</taxon>
        <taxon>Pentapetalae</taxon>
        <taxon>rosids</taxon>
        <taxon>fabids</taxon>
        <taxon>Fagales</taxon>
        <taxon>Fagaceae</taxon>
        <taxon>Lithocarpus</taxon>
    </lineage>
</organism>
<comment type="caution">
    <text evidence="1">The sequence shown here is derived from an EMBL/GenBank/DDBJ whole genome shotgun (WGS) entry which is preliminary data.</text>
</comment>
<sequence>MRVLKEDQELVLQPLCKGPDPRTQQEKGSVVENPQSVIDKWMADRVLRPFKLNREPTSEDKKKPFYCRYHRYEVQQNPLLQYHKGKATIAVLFHIGGDEDEILSSTKAYYFEANFYDELGLNGDESISRPVGIPLPSW</sequence>